<dbReference type="EMBL" id="RYZH01000007">
    <property type="protein sequence ID" value="RUL88784.1"/>
    <property type="molecule type" value="Genomic_DNA"/>
</dbReference>
<gene>
    <name evidence="1" type="ORF">TsocGM_05355</name>
</gene>
<keyword evidence="2" id="KW-1185">Reference proteome</keyword>
<name>A0A432MMV9_9BACT</name>
<dbReference type="InterPro" id="IPR019613">
    <property type="entry name" value="DUF4198"/>
</dbReference>
<sequence length="272" mass="29590">MERKRSNRGRWTSVATAVIWIGTTGGASGHEIKVLASQLLTAPGSRDTVYLSWGHIVPVDMPIDAETIKDYRLHTPSGSVNYLSTEGTSLHANVVTVDEEGLYTAEVIRHPSIYTLVIDETGHRHATGSKVEAAKLGGTVDYSARSHQFAKALLISGDAHEGSTKVLGHEFEIVPLDGPESWVAGSDLRVRVLFQGKPAARQDVFARYIGFKPDQAWCFAIPTDNDGIATIRVDRAGTWIIRAQKTLPAALEDRALFDLESYTASVALEVLP</sequence>
<dbReference type="Proteomes" id="UP000280296">
    <property type="component" value="Unassembled WGS sequence"/>
</dbReference>
<reference evidence="1 2" key="2">
    <citation type="submission" date="2019-01" db="EMBL/GenBank/DDBJ databases">
        <title>Tautonia sociabilis, a novel thermotolerant planctomycete of Isosphaeraceae family, isolated from a 4000 m deep subterranean habitat.</title>
        <authorList>
            <person name="Kovaleva O.L."/>
            <person name="Elcheninov A.G."/>
            <person name="Van Heerden E."/>
            <person name="Toshchakov S.V."/>
            <person name="Novikov A."/>
            <person name="Bonch-Osmolovskaya E.A."/>
            <person name="Kublanov I.V."/>
        </authorList>
    </citation>
    <scope>NUCLEOTIDE SEQUENCE [LARGE SCALE GENOMIC DNA]</scope>
    <source>
        <strain evidence="1 2">GM2012</strain>
    </source>
</reference>
<dbReference type="Pfam" id="PF10670">
    <property type="entry name" value="DUF4198"/>
    <property type="match status" value="1"/>
</dbReference>
<accession>A0A432MMV9</accession>
<dbReference type="RefSeq" id="WP_126724272.1">
    <property type="nucleotide sequence ID" value="NZ_RYZH01000007.1"/>
</dbReference>
<evidence type="ECO:0000313" key="2">
    <source>
        <dbReference type="Proteomes" id="UP000280296"/>
    </source>
</evidence>
<comment type="caution">
    <text evidence="1">The sequence shown here is derived from an EMBL/GenBank/DDBJ whole genome shotgun (WGS) entry which is preliminary data.</text>
</comment>
<dbReference type="OrthoDB" id="273334at2"/>
<evidence type="ECO:0000313" key="1">
    <source>
        <dbReference type="EMBL" id="RUL88784.1"/>
    </source>
</evidence>
<reference evidence="1 2" key="1">
    <citation type="submission" date="2018-12" db="EMBL/GenBank/DDBJ databases">
        <authorList>
            <person name="Toschakov S.V."/>
        </authorList>
    </citation>
    <scope>NUCLEOTIDE SEQUENCE [LARGE SCALE GENOMIC DNA]</scope>
    <source>
        <strain evidence="1 2">GM2012</strain>
    </source>
</reference>
<dbReference type="AlphaFoldDB" id="A0A432MMV9"/>
<protein>
    <submittedName>
        <fullName evidence="1">DUF4198 domain-containing protein</fullName>
    </submittedName>
</protein>
<proteinExistence type="predicted"/>
<organism evidence="1 2">
    <name type="scientific">Tautonia sociabilis</name>
    <dbReference type="NCBI Taxonomy" id="2080755"/>
    <lineage>
        <taxon>Bacteria</taxon>
        <taxon>Pseudomonadati</taxon>
        <taxon>Planctomycetota</taxon>
        <taxon>Planctomycetia</taxon>
        <taxon>Isosphaerales</taxon>
        <taxon>Isosphaeraceae</taxon>
        <taxon>Tautonia</taxon>
    </lineage>
</organism>